<evidence type="ECO:0000313" key="18">
    <source>
        <dbReference type="EMBL" id="EHQ87259.1"/>
    </source>
</evidence>
<dbReference type="eggNOG" id="COG2205">
    <property type="taxonomic scope" value="Bacteria"/>
</dbReference>
<dbReference type="Gene3D" id="1.10.287.130">
    <property type="match status" value="1"/>
</dbReference>
<evidence type="ECO:0000256" key="4">
    <source>
        <dbReference type="ARBA" id="ARBA00018672"/>
    </source>
</evidence>
<evidence type="ECO:0000256" key="2">
    <source>
        <dbReference type="ARBA" id="ARBA00004236"/>
    </source>
</evidence>
<evidence type="ECO:0000256" key="1">
    <source>
        <dbReference type="ARBA" id="ARBA00000085"/>
    </source>
</evidence>
<evidence type="ECO:0000256" key="6">
    <source>
        <dbReference type="ARBA" id="ARBA00022553"/>
    </source>
</evidence>
<dbReference type="PRINTS" id="PR00344">
    <property type="entry name" value="BCTRLSENSOR"/>
</dbReference>
<feature type="transmembrane region" description="Helical" evidence="15">
    <location>
        <begin position="307"/>
        <end position="326"/>
    </location>
</feature>
<feature type="transmembrane region" description="Helical" evidence="15">
    <location>
        <begin position="362"/>
        <end position="384"/>
    </location>
</feature>
<evidence type="ECO:0000256" key="15">
    <source>
        <dbReference type="SAM" id="Phobius"/>
    </source>
</evidence>
<dbReference type="SMART" id="SM00388">
    <property type="entry name" value="HisKA"/>
    <property type="match status" value="1"/>
</dbReference>
<dbReference type="InterPro" id="IPR010559">
    <property type="entry name" value="Sig_transdc_His_kin_internal"/>
</dbReference>
<dbReference type="InterPro" id="IPR036097">
    <property type="entry name" value="HisK_dim/P_sf"/>
</dbReference>
<evidence type="ECO:0000256" key="3">
    <source>
        <dbReference type="ARBA" id="ARBA00012438"/>
    </source>
</evidence>
<dbReference type="AlphaFoldDB" id="H5Y139"/>
<reference evidence="18 19" key="1">
    <citation type="submission" date="2011-11" db="EMBL/GenBank/DDBJ databases">
        <title>The Noncontiguous Finished genome of Desulfosporosinus youngiae DSM 17734.</title>
        <authorList>
            <consortium name="US DOE Joint Genome Institute (JGI-PGF)"/>
            <person name="Lucas S."/>
            <person name="Han J."/>
            <person name="Lapidus A."/>
            <person name="Cheng J.-F."/>
            <person name="Goodwin L."/>
            <person name="Pitluck S."/>
            <person name="Peters L."/>
            <person name="Ovchinnikova G."/>
            <person name="Lu M."/>
            <person name="Land M.L."/>
            <person name="Hauser L."/>
            <person name="Pester M."/>
            <person name="Spring S."/>
            <person name="Ollivier B."/>
            <person name="Rattei T."/>
            <person name="Klenk H.-P."/>
            <person name="Wagner M."/>
            <person name="Loy A."/>
            <person name="Woyke T.J."/>
        </authorList>
    </citation>
    <scope>NUCLEOTIDE SEQUENCE [LARGE SCALE GENOMIC DNA]</scope>
    <source>
        <strain evidence="18 19">DSM 17734</strain>
    </source>
</reference>
<dbReference type="FunFam" id="3.30.565.10:FF:000023">
    <property type="entry name" value="PAS domain-containing sensor histidine kinase"/>
    <property type="match status" value="1"/>
</dbReference>
<dbReference type="RefSeq" id="WP_007777872.1">
    <property type="nucleotide sequence ID" value="NZ_CM001441.1"/>
</dbReference>
<dbReference type="CDD" id="cd00082">
    <property type="entry name" value="HisKA"/>
    <property type="match status" value="1"/>
</dbReference>
<evidence type="ECO:0000256" key="10">
    <source>
        <dbReference type="ARBA" id="ARBA00022840"/>
    </source>
</evidence>
<dbReference type="EMBL" id="CM001441">
    <property type="protein sequence ID" value="EHQ87259.1"/>
    <property type="molecule type" value="Genomic_DNA"/>
</dbReference>
<evidence type="ECO:0000256" key="14">
    <source>
        <dbReference type="PROSITE-ProRule" id="PRU00169"/>
    </source>
</evidence>
<dbReference type="SMART" id="SM00387">
    <property type="entry name" value="HATPase_c"/>
    <property type="match status" value="2"/>
</dbReference>
<dbReference type="GO" id="GO:0005524">
    <property type="term" value="F:ATP binding"/>
    <property type="evidence" value="ECO:0007669"/>
    <property type="project" value="UniProtKB-KW"/>
</dbReference>
<organism evidence="18 19">
    <name type="scientific">Desulfosporosinus youngiae DSM 17734</name>
    <dbReference type="NCBI Taxonomy" id="768710"/>
    <lineage>
        <taxon>Bacteria</taxon>
        <taxon>Bacillati</taxon>
        <taxon>Bacillota</taxon>
        <taxon>Clostridia</taxon>
        <taxon>Eubacteriales</taxon>
        <taxon>Desulfitobacteriaceae</taxon>
        <taxon>Desulfosporosinus</taxon>
    </lineage>
</organism>
<dbReference type="InterPro" id="IPR004358">
    <property type="entry name" value="Sig_transdc_His_kin-like_C"/>
</dbReference>
<name>H5Y139_9FIRM</name>
<evidence type="ECO:0000256" key="13">
    <source>
        <dbReference type="ARBA" id="ARBA00024867"/>
    </source>
</evidence>
<dbReference type="HOGENOM" id="CLU_011115_1_0_9"/>
<keyword evidence="5" id="KW-1003">Cell membrane</keyword>
<comment type="subcellular location">
    <subcellularLocation>
        <location evidence="2">Cell membrane</location>
    </subcellularLocation>
</comment>
<keyword evidence="11" id="KW-0902">Two-component regulatory system</keyword>
<dbReference type="eggNOG" id="COG0745">
    <property type="taxonomic scope" value="Bacteria"/>
</dbReference>
<dbReference type="CDD" id="cd17574">
    <property type="entry name" value="REC_OmpR"/>
    <property type="match status" value="1"/>
</dbReference>
<dbReference type="InterPro" id="IPR005467">
    <property type="entry name" value="His_kinase_dom"/>
</dbReference>
<feature type="modified residue" description="4-aspartylphosphate" evidence="14">
    <location>
        <position position="742"/>
    </location>
</feature>
<dbReference type="Pfam" id="PF02518">
    <property type="entry name" value="HATPase_c"/>
    <property type="match status" value="2"/>
</dbReference>
<evidence type="ECO:0000259" key="17">
    <source>
        <dbReference type="PROSITE" id="PS50110"/>
    </source>
</evidence>
<dbReference type="OrthoDB" id="9809348at2"/>
<dbReference type="eggNOG" id="COG2972">
    <property type="taxonomic scope" value="Bacteria"/>
</dbReference>
<dbReference type="SUPFAM" id="SSF47384">
    <property type="entry name" value="Homodimeric domain of signal transducing histidine kinase"/>
    <property type="match status" value="1"/>
</dbReference>
<dbReference type="Pfam" id="PF00512">
    <property type="entry name" value="HisKA"/>
    <property type="match status" value="1"/>
</dbReference>
<dbReference type="Pfam" id="PF00072">
    <property type="entry name" value="Response_reg"/>
    <property type="match status" value="1"/>
</dbReference>
<gene>
    <name evidence="18" type="ORF">DesyoDRAFT_0025</name>
</gene>
<evidence type="ECO:0000256" key="8">
    <source>
        <dbReference type="ARBA" id="ARBA00022741"/>
    </source>
</evidence>
<feature type="transmembrane region" description="Helical" evidence="15">
    <location>
        <begin position="332"/>
        <end position="350"/>
    </location>
</feature>
<keyword evidence="12 15" id="KW-0472">Membrane</keyword>
<evidence type="ECO:0000256" key="7">
    <source>
        <dbReference type="ARBA" id="ARBA00022679"/>
    </source>
</evidence>
<keyword evidence="7" id="KW-0808">Transferase</keyword>
<keyword evidence="15" id="KW-1133">Transmembrane helix</keyword>
<feature type="domain" description="Response regulatory" evidence="17">
    <location>
        <begin position="692"/>
        <end position="809"/>
    </location>
</feature>
<dbReference type="InterPro" id="IPR001789">
    <property type="entry name" value="Sig_transdc_resp-reg_receiver"/>
</dbReference>
<dbReference type="PANTHER" id="PTHR43047">
    <property type="entry name" value="TWO-COMPONENT HISTIDINE PROTEIN KINASE"/>
    <property type="match status" value="1"/>
</dbReference>
<evidence type="ECO:0000256" key="5">
    <source>
        <dbReference type="ARBA" id="ARBA00022475"/>
    </source>
</evidence>
<dbReference type="GO" id="GO:0000155">
    <property type="term" value="F:phosphorelay sensor kinase activity"/>
    <property type="evidence" value="ECO:0007669"/>
    <property type="project" value="InterPro"/>
</dbReference>
<keyword evidence="6 14" id="KW-0597">Phosphoprotein</keyword>
<dbReference type="PROSITE" id="PS50110">
    <property type="entry name" value="RESPONSE_REGULATORY"/>
    <property type="match status" value="1"/>
</dbReference>
<keyword evidence="15" id="KW-0812">Transmembrane</keyword>
<dbReference type="InterPro" id="IPR003594">
    <property type="entry name" value="HATPase_dom"/>
</dbReference>
<dbReference type="PANTHER" id="PTHR43047:SF72">
    <property type="entry name" value="OSMOSENSING HISTIDINE PROTEIN KINASE SLN1"/>
    <property type="match status" value="1"/>
</dbReference>
<protein>
    <recommendedName>
        <fullName evidence="4">Stage 0 sporulation protein A homolog</fullName>
        <ecNumber evidence="3">2.7.13.3</ecNumber>
    </recommendedName>
</protein>
<comment type="function">
    <text evidence="13">May play the central regulatory role in sporulation. It may be an element of the effector pathway responsible for the activation of sporulation genes in response to nutritional stress. Spo0A may act in concert with spo0H (a sigma factor) to control the expression of some genes that are critical to the sporulation process.</text>
</comment>
<dbReference type="SMART" id="SM00448">
    <property type="entry name" value="REC"/>
    <property type="match status" value="1"/>
</dbReference>
<dbReference type="SUPFAM" id="SSF55874">
    <property type="entry name" value="ATPase domain of HSP90 chaperone/DNA topoisomerase II/histidine kinase"/>
    <property type="match status" value="2"/>
</dbReference>
<dbReference type="GO" id="GO:0009927">
    <property type="term" value="F:histidine phosphotransfer kinase activity"/>
    <property type="evidence" value="ECO:0007669"/>
    <property type="project" value="TreeGrafter"/>
</dbReference>
<dbReference type="GO" id="GO:0005886">
    <property type="term" value="C:plasma membrane"/>
    <property type="evidence" value="ECO:0007669"/>
    <property type="project" value="UniProtKB-SubCell"/>
</dbReference>
<keyword evidence="8" id="KW-0547">Nucleotide-binding</keyword>
<feature type="transmembrane region" description="Helical" evidence="15">
    <location>
        <begin position="206"/>
        <end position="227"/>
    </location>
</feature>
<keyword evidence="9" id="KW-0418">Kinase</keyword>
<keyword evidence="19" id="KW-1185">Reference proteome</keyword>
<dbReference type="Proteomes" id="UP000005104">
    <property type="component" value="Chromosome"/>
</dbReference>
<evidence type="ECO:0000259" key="16">
    <source>
        <dbReference type="PROSITE" id="PS50109"/>
    </source>
</evidence>
<feature type="transmembrane region" description="Helical" evidence="15">
    <location>
        <begin position="239"/>
        <end position="257"/>
    </location>
</feature>
<dbReference type="Pfam" id="PF06580">
    <property type="entry name" value="His_kinase"/>
    <property type="match status" value="1"/>
</dbReference>
<evidence type="ECO:0000313" key="19">
    <source>
        <dbReference type="Proteomes" id="UP000005104"/>
    </source>
</evidence>
<dbReference type="PROSITE" id="PS50109">
    <property type="entry name" value="HIS_KIN"/>
    <property type="match status" value="2"/>
</dbReference>
<dbReference type="SUPFAM" id="SSF49785">
    <property type="entry name" value="Galactose-binding domain-like"/>
    <property type="match status" value="1"/>
</dbReference>
<evidence type="ECO:0000256" key="12">
    <source>
        <dbReference type="ARBA" id="ARBA00023136"/>
    </source>
</evidence>
<feature type="transmembrane region" description="Helical" evidence="15">
    <location>
        <begin position="263"/>
        <end position="286"/>
    </location>
</feature>
<dbReference type="SUPFAM" id="SSF52172">
    <property type="entry name" value="CheY-like"/>
    <property type="match status" value="1"/>
</dbReference>
<dbReference type="STRING" id="768710.DesyoDRAFT_0025"/>
<keyword evidence="10" id="KW-0067">ATP-binding</keyword>
<dbReference type="Gene3D" id="2.60.120.260">
    <property type="entry name" value="Galactose-binding domain-like"/>
    <property type="match status" value="1"/>
</dbReference>
<feature type="transmembrane region" description="Helical" evidence="15">
    <location>
        <begin position="9"/>
        <end position="30"/>
    </location>
</feature>
<accession>H5Y139</accession>
<dbReference type="Gene3D" id="3.40.50.2300">
    <property type="match status" value="1"/>
</dbReference>
<dbReference type="CDD" id="cd16922">
    <property type="entry name" value="HATPase_EvgS-ArcB-TorS-like"/>
    <property type="match status" value="1"/>
</dbReference>
<dbReference type="InterPro" id="IPR036890">
    <property type="entry name" value="HATPase_C_sf"/>
</dbReference>
<feature type="domain" description="Histidine kinase" evidence="16">
    <location>
        <begin position="438"/>
        <end position="655"/>
    </location>
</feature>
<dbReference type="InterPro" id="IPR003661">
    <property type="entry name" value="HisK_dim/P_dom"/>
</dbReference>
<evidence type="ECO:0000256" key="11">
    <source>
        <dbReference type="ARBA" id="ARBA00023012"/>
    </source>
</evidence>
<comment type="catalytic activity">
    <reaction evidence="1">
        <text>ATP + protein L-histidine = ADP + protein N-phospho-L-histidine.</text>
        <dbReference type="EC" id="2.7.13.3"/>
    </reaction>
</comment>
<evidence type="ECO:0000256" key="9">
    <source>
        <dbReference type="ARBA" id="ARBA00022777"/>
    </source>
</evidence>
<dbReference type="EC" id="2.7.13.3" evidence="3"/>
<dbReference type="InterPro" id="IPR011006">
    <property type="entry name" value="CheY-like_superfamily"/>
</dbReference>
<dbReference type="Gene3D" id="3.30.565.10">
    <property type="entry name" value="Histidine kinase-like ATPase, C-terminal domain"/>
    <property type="match status" value="2"/>
</dbReference>
<sequence length="1020" mass="114284">MNNMKVQKYFFYSMLMIMTVSIIIPGIRLLSSKSPEAVNGTLDLSNYDPGKDKTVKLNGEWEFYYGQLLTPDDFMSNQPAGRTIQKVPSTWSSYQIQGKNLPSYGTATYRLKLLLPEKGQSYGIKILCIAASARIFVDDRQVLTCGVPGYSPETTEPRYYADTGYFSTNKDEVDILIQVSNFTYAKSGIFYGIDFGSQQSITALRMYNFFIDTSLISGMFIISIYFFGLGLQRKNHREAMFFASYCLFAAIHAGTYSESILNYAFPILTYGAAAKILALSLILSLYSLYKSIYLTFNVSYSRRVTMINDGIAVSLILSTCFTDFYLSKYSPLINLLGNAYVVIVVLHMLIKQHIHKKVQGEYYIYTAMISAAVLLIISLFIIILPLEPNLFVPVFQPIFILSLALYMSEKYENSYQTIEELSGRLSILDKLKDDFLAKTSHELKTPLNGIINISQSLLDGAGGSLNAAQAEDIRLITSIGKRLSTLVYDILDYSKLKVMDIKLNIICLDVHQVVESTLEIFRYLIKGKSLTLENKIPPNQYMIMADENRLKQIITNLLDNSIKFTAQGSISLDCYQDGDFLWIEVRDTGIGIPEIKLKDIFTSYEQLEEQPADVSGTGLGLATAKQLVELHQGRIFAQSEPGQGACFTFSMPLVKDNRLLEALPGNYERYDLSPSLTYEKLPHTVNVGSKFSILAVDDEYSNLKALLNMLTVCQYNVTVAGNAKSALLLLKGALQYDLCILDVMMPGMDGYEACRKIREVYSPLELPILLLTAKALPDELEAGFRAGANDFIAKPFEARELKSRVNTLVQLKSSMDLLLEKETAFLQAQIRPHFIFNALNTISSFCYTNPAKAGELLSEFGVFLRNSFDFSSTYSSITIEQEIRLVKAYVAIEQARFGKRLEAEYNIDFSVLDYCILPLMIQPIVENSIRHGLMKRNQGGKVTLNLAKCENRINIQVIDNGLGIAANILDDLTNSKLEGRGVGLTNIKRRLLSFYGVDLDISSAEDRGTAISFNIPAKYC</sequence>
<feature type="domain" description="Histidine kinase" evidence="16">
    <location>
        <begin position="917"/>
        <end position="1019"/>
    </location>
</feature>
<dbReference type="InterPro" id="IPR008979">
    <property type="entry name" value="Galactose-bd-like_sf"/>
</dbReference>
<proteinExistence type="predicted"/>